<gene>
    <name evidence="2" type="ORF">PZE19_15210</name>
</gene>
<protein>
    <submittedName>
        <fullName evidence="2">Uncharacterized protein</fullName>
    </submittedName>
</protein>
<dbReference type="RefSeq" id="WP_277861485.1">
    <property type="nucleotide sequence ID" value="NZ_JARRAG010000002.1"/>
</dbReference>
<feature type="chain" id="PRO_5045093587" evidence="1">
    <location>
        <begin position="27"/>
        <end position="703"/>
    </location>
</feature>
<keyword evidence="1" id="KW-0732">Signal</keyword>
<keyword evidence="3" id="KW-1185">Reference proteome</keyword>
<organism evidence="2 3">
    <name type="scientific">Paludisphaera mucosa</name>
    <dbReference type="NCBI Taxonomy" id="3030827"/>
    <lineage>
        <taxon>Bacteria</taxon>
        <taxon>Pseudomonadati</taxon>
        <taxon>Planctomycetota</taxon>
        <taxon>Planctomycetia</taxon>
        <taxon>Isosphaerales</taxon>
        <taxon>Isosphaeraceae</taxon>
        <taxon>Paludisphaera</taxon>
    </lineage>
</organism>
<reference evidence="2 3" key="1">
    <citation type="submission" date="2023-03" db="EMBL/GenBank/DDBJ databases">
        <title>Paludisphaera mucosa sp. nov. a novel planctomycete from northern fen.</title>
        <authorList>
            <person name="Ivanova A."/>
        </authorList>
    </citation>
    <scope>NUCLEOTIDE SEQUENCE [LARGE SCALE GENOMIC DNA]</scope>
    <source>
        <strain evidence="2 3">Pla2</strain>
    </source>
</reference>
<name>A0ABT6FC65_9BACT</name>
<accession>A0ABT6FC65</accession>
<evidence type="ECO:0000256" key="1">
    <source>
        <dbReference type="SAM" id="SignalP"/>
    </source>
</evidence>
<dbReference type="Proteomes" id="UP001216907">
    <property type="component" value="Unassembled WGS sequence"/>
</dbReference>
<evidence type="ECO:0000313" key="2">
    <source>
        <dbReference type="EMBL" id="MDG3005136.1"/>
    </source>
</evidence>
<comment type="caution">
    <text evidence="2">The sequence shown here is derived from an EMBL/GenBank/DDBJ whole genome shotgun (WGS) entry which is preliminary data.</text>
</comment>
<dbReference type="EMBL" id="JARRAG010000002">
    <property type="protein sequence ID" value="MDG3005136.1"/>
    <property type="molecule type" value="Genomic_DNA"/>
</dbReference>
<feature type="signal peptide" evidence="1">
    <location>
        <begin position="1"/>
        <end position="26"/>
    </location>
</feature>
<evidence type="ECO:0000313" key="3">
    <source>
        <dbReference type="Proteomes" id="UP001216907"/>
    </source>
</evidence>
<sequence>MSRTLRPIRATAIGIILGLGVAATGAADSGVQVDEKEGRVRVTWPISGDETGSAVFSLDPAKPLVESLGVIAGGAATPVATGLNPVTYLTVGSRDLKNPAGWVAFFDNPPLRPHQTYPVLLGKRRAVVTREGARTTVSVAEVSAASFRGDLRFTFHRNSPLIHAETVVSTPEDGRAIVYDAGFAGASPGWDAIAWTDAAGAPKKATFDANSPATPLAVSGRTVAAQSRAGALAVFPEPHRFFYPQDEAFNLKFVWHGRDYGGSALGYGIGVRQSLTGDKRFVPWFNAPPGTEQHLGVFLLLTRGDGRRALDAVARYTRGDRFKALPGHRTFTSHYHVEHTLEYLRRQKEQGTKGLPRGLETPGLVETFKARGVEIVHLAEFHIGETPRLGDAERLPQLKLLHAECARLSEKGLLVLPGEEANVHLGGHWLSFFPKPVYWVLNRRRDQPFVEEVEGYGTVYRVGDPQDVLRLMEREDGLMWTAHPRIKGSIGFPDRYKDEAFFRSEHFLGAAWKAMQADLSRPTLGWRALDLLDDMANQGARKQLVGEADLFRMEPDYETYAHMNINYLKLDAIPRFGDGWKPVLDALRGGRFFTTTGEVLIPEFTVGGKPSGQTLGPIGGGDTVLEASLEWTFPMAFAEVVSGDGRRVFRHRIDLADAEEFGTRRLRLPLDLAGRTWVRFEAWDVAGDGAFTQPVWLAAEGPR</sequence>
<proteinExistence type="predicted"/>